<dbReference type="RefSeq" id="WP_171094195.1">
    <property type="nucleotide sequence ID" value="NZ_CP053069.1"/>
</dbReference>
<keyword evidence="1" id="KW-0732">Signal</keyword>
<accession>A0A6M4GY66</accession>
<gene>
    <name evidence="3" type="ORF">DSM104443_03284</name>
</gene>
<dbReference type="AlphaFoldDB" id="A0A6M4GY66"/>
<dbReference type="InterPro" id="IPR045394">
    <property type="entry name" value="Abhydrolase_dom"/>
</dbReference>
<feature type="domain" description="Alpha/beta hydrolase" evidence="2">
    <location>
        <begin position="259"/>
        <end position="670"/>
    </location>
</feature>
<evidence type="ECO:0000259" key="2">
    <source>
        <dbReference type="Pfam" id="PF20091"/>
    </source>
</evidence>
<evidence type="ECO:0000313" key="4">
    <source>
        <dbReference type="Proteomes" id="UP000501534"/>
    </source>
</evidence>
<keyword evidence="4" id="KW-1185">Reference proteome</keyword>
<dbReference type="Proteomes" id="UP000501534">
    <property type="component" value="Chromosome"/>
</dbReference>
<protein>
    <recommendedName>
        <fullName evidence="2">Alpha/beta hydrolase domain-containing protein</fullName>
    </recommendedName>
</protein>
<evidence type="ECO:0000313" key="3">
    <source>
        <dbReference type="EMBL" id="QJR12199.1"/>
    </source>
</evidence>
<organism evidence="3 4">
    <name type="scientific">Usitatibacter rugosus</name>
    <dbReference type="NCBI Taxonomy" id="2732067"/>
    <lineage>
        <taxon>Bacteria</taxon>
        <taxon>Pseudomonadati</taxon>
        <taxon>Pseudomonadota</taxon>
        <taxon>Betaproteobacteria</taxon>
        <taxon>Nitrosomonadales</taxon>
        <taxon>Usitatibacteraceae</taxon>
        <taxon>Usitatibacter</taxon>
    </lineage>
</organism>
<dbReference type="Pfam" id="PF20091">
    <property type="entry name" value="Abhydrolase_10"/>
    <property type="match status" value="1"/>
</dbReference>
<feature type="chain" id="PRO_5027046923" description="Alpha/beta hydrolase domain-containing protein" evidence="1">
    <location>
        <begin position="24"/>
        <end position="695"/>
    </location>
</feature>
<reference evidence="3 4" key="1">
    <citation type="submission" date="2020-04" db="EMBL/GenBank/DDBJ databases">
        <title>Usitatibacter rugosus gen. nov., sp. nov. and Usitatibacter palustris sp. nov., novel members of Usitatibacteraceae fam. nov. within the order Nitrosomonadales isolated from soil.</title>
        <authorList>
            <person name="Huber K.J."/>
            <person name="Neumann-Schaal M."/>
            <person name="Geppert A."/>
            <person name="Luckner M."/>
            <person name="Wanner G."/>
            <person name="Overmann J."/>
        </authorList>
    </citation>
    <scope>NUCLEOTIDE SEQUENCE [LARGE SCALE GENOMIC DNA]</scope>
    <source>
        <strain evidence="3 4">0125_3</strain>
    </source>
</reference>
<dbReference type="EMBL" id="CP053069">
    <property type="protein sequence ID" value="QJR12199.1"/>
    <property type="molecule type" value="Genomic_DNA"/>
</dbReference>
<sequence>MGTKASGLKAACALAGAVAAALAAPTAQARITKIEITSRGPAFGGAEFPGVGAYEKLVGVASGEVSPVSASNNMIIDIGLAPRNARGNVEYKFDFYILKPLDLSKGNHRVMYEPPNRGGKQFGGFNRTTGGNDPSATSNPLGQFLAPRGYTMVFSGWDYAAGTSNANGTATITLPVARNPDGTSITGPSYEYIVMGNATTTSYTLSYPAASTTDKSTAKLTTRKHLDDPATTVAATGWDFVDATHIKLLPDGTAFNANDIYEFTYTAKDPTVNGLGMAAVRDWNSFLRNATADDSGTANPLANDVKFIYTYVLSQPGRLLNDFRYYGFNADEGGRKVFDGMLQWIAAADGLNLNLRFSQPGRTQRNRQDQLYAEGLFPFAHQSMTDPISGKTGGRYDKCLKNNTCPLAMEIYSANEYWVKGASLFHTDTMGTKDLADPPYARYYLMASNQHGTGNGTSRGSCQQLGNPLNATPVQRALFVALDEWASMGREPPASQIPRFADGTLVKADQASTGFPKIPGVQYTGLKSTRYLLNYGPQFDQGIMSINPPVTTAPFFDNPANGKIYPTFVPKTDADGNDIAGVKLPDVLVPTATYTGWSLRATASNGPDGCEGSGQMIPFARTKAERLASGDPRLSIEERYGSFGQYLYFRAAAINEMVSKRLLLSEDGNAEFTRGLQSVIAGGLKSEEAEEQDDE</sequence>
<feature type="signal peptide" evidence="1">
    <location>
        <begin position="1"/>
        <end position="23"/>
    </location>
</feature>
<proteinExistence type="predicted"/>
<name>A0A6M4GY66_9PROT</name>
<dbReference type="KEGG" id="uru:DSM104443_03284"/>
<evidence type="ECO:0000256" key="1">
    <source>
        <dbReference type="SAM" id="SignalP"/>
    </source>
</evidence>